<evidence type="ECO:0000256" key="1">
    <source>
        <dbReference type="ARBA" id="ARBA00009277"/>
    </source>
</evidence>
<dbReference type="SUPFAM" id="SSF53098">
    <property type="entry name" value="Ribonuclease H-like"/>
    <property type="match status" value="1"/>
</dbReference>
<gene>
    <name evidence="3" type="ORF">GCM10008986_24840</name>
</gene>
<dbReference type="PANTHER" id="PTHR35004">
    <property type="entry name" value="TRANSPOSASE RV3428C-RELATED"/>
    <property type="match status" value="1"/>
</dbReference>
<dbReference type="InterPro" id="IPR009057">
    <property type="entry name" value="Homeodomain-like_sf"/>
</dbReference>
<dbReference type="InterPro" id="IPR001584">
    <property type="entry name" value="Integrase_cat-core"/>
</dbReference>
<reference evidence="3 4" key="1">
    <citation type="journal article" date="2019" name="Int. J. Syst. Evol. Microbiol.">
        <title>The Global Catalogue of Microorganisms (GCM) 10K type strain sequencing project: providing services to taxonomists for standard genome sequencing and annotation.</title>
        <authorList>
            <consortium name="The Broad Institute Genomics Platform"/>
            <consortium name="The Broad Institute Genome Sequencing Center for Infectious Disease"/>
            <person name="Wu L."/>
            <person name="Ma J."/>
        </authorList>
    </citation>
    <scope>NUCLEOTIDE SEQUENCE [LARGE SCALE GENOMIC DNA]</scope>
    <source>
        <strain evidence="3 4">JCM 12389</strain>
    </source>
</reference>
<dbReference type="Gene3D" id="3.30.420.10">
    <property type="entry name" value="Ribonuclease H-like superfamily/Ribonuclease H"/>
    <property type="match status" value="1"/>
</dbReference>
<keyword evidence="4" id="KW-1185">Reference proteome</keyword>
<dbReference type="NCBIfam" id="NF033577">
    <property type="entry name" value="transpos_IS481"/>
    <property type="match status" value="1"/>
</dbReference>
<dbReference type="SUPFAM" id="SSF46689">
    <property type="entry name" value="Homeodomain-like"/>
    <property type="match status" value="1"/>
</dbReference>
<evidence type="ECO:0000313" key="4">
    <source>
        <dbReference type="Proteomes" id="UP001500880"/>
    </source>
</evidence>
<dbReference type="PROSITE" id="PS50994">
    <property type="entry name" value="INTEGRASE"/>
    <property type="match status" value="1"/>
</dbReference>
<comment type="caution">
    <text evidence="3">The sequence shown here is derived from an EMBL/GenBank/DDBJ whole genome shotgun (WGS) entry which is preliminary data.</text>
</comment>
<dbReference type="EMBL" id="BAAADO010000005">
    <property type="protein sequence ID" value="GAA0496912.1"/>
    <property type="molecule type" value="Genomic_DNA"/>
</dbReference>
<comment type="similarity">
    <text evidence="1">Belongs to the transposase IS21/IS408/IS1162 family.</text>
</comment>
<proteinExistence type="inferred from homology"/>
<name>A0ABN1BFP9_9BACI</name>
<dbReference type="InterPro" id="IPR047656">
    <property type="entry name" value="IS481-like_transpos"/>
</dbReference>
<sequence>MDEKTRESIALFRYGMITPLLNEIVEPKDYLAEQSGKTHDIPYYGEKRVAAKTIQGWLSTYRRYGFEGLKPSKRNDRGQSRRLLPDQQDHIIQLRKQTPEMPVTVFYEQLIKNGEIRANEVSYSTIRRLINKHQLKSHRSSSPERRRFSHNQINVLWQADLSHGPYVPVQGKKKKTFLIAYIDDCSRLVPYAQFFSSEKFDGLREVTKEAFLRRGLPKMIYADNGKIYRSETLQFACAQLGVTLTHTQPYDPQSKGKIERFFQTVQTRFYPLLKANPALSLEDLNERFWRWLEEDYHRREHASLDGDTPHAVFHSQIDRVRFLDDPSILDTIFLKREHRKVKADGTISLNKQLYEVPPRFIGQTIDIRLDDSRVYIYEEGQVITEITPVSLKDNAHVKRQQSSSLSFSKMTEKEDEIDV</sequence>
<evidence type="ECO:0000259" key="2">
    <source>
        <dbReference type="PROSITE" id="PS50994"/>
    </source>
</evidence>
<dbReference type="Pfam" id="PF22483">
    <property type="entry name" value="Mu-transpos_C_2"/>
    <property type="match status" value="1"/>
</dbReference>
<dbReference type="Pfam" id="PF13565">
    <property type="entry name" value="HTH_32"/>
    <property type="match status" value="1"/>
</dbReference>
<accession>A0ABN1BFP9</accession>
<feature type="domain" description="Integrase catalytic" evidence="2">
    <location>
        <begin position="139"/>
        <end position="317"/>
    </location>
</feature>
<dbReference type="PANTHER" id="PTHR35004:SF6">
    <property type="entry name" value="TRANSPOSASE"/>
    <property type="match status" value="1"/>
</dbReference>
<organism evidence="3 4">
    <name type="scientific">Salinibacillus aidingensis</name>
    <dbReference type="NCBI Taxonomy" id="237684"/>
    <lineage>
        <taxon>Bacteria</taxon>
        <taxon>Bacillati</taxon>
        <taxon>Bacillota</taxon>
        <taxon>Bacilli</taxon>
        <taxon>Bacillales</taxon>
        <taxon>Bacillaceae</taxon>
        <taxon>Salinibacillus</taxon>
    </lineage>
</organism>
<dbReference type="InterPro" id="IPR036397">
    <property type="entry name" value="RNaseH_sf"/>
</dbReference>
<dbReference type="RefSeq" id="WP_343841606.1">
    <property type="nucleotide sequence ID" value="NZ_BAAADO010000005.1"/>
</dbReference>
<dbReference type="Pfam" id="PF00665">
    <property type="entry name" value="rve"/>
    <property type="match status" value="1"/>
</dbReference>
<dbReference type="InterPro" id="IPR054353">
    <property type="entry name" value="IstA-like_C"/>
</dbReference>
<dbReference type="InterPro" id="IPR012337">
    <property type="entry name" value="RNaseH-like_sf"/>
</dbReference>
<protein>
    <submittedName>
        <fullName evidence="3">DDE-type integrase/transposase/recombinase</fullName>
    </submittedName>
</protein>
<dbReference type="Proteomes" id="UP001500880">
    <property type="component" value="Unassembled WGS sequence"/>
</dbReference>
<evidence type="ECO:0000313" key="3">
    <source>
        <dbReference type="EMBL" id="GAA0496912.1"/>
    </source>
</evidence>